<organism evidence="2 3">
    <name type="scientific">Argiope bruennichi</name>
    <name type="common">Wasp spider</name>
    <name type="synonym">Aranea bruennichi</name>
    <dbReference type="NCBI Taxonomy" id="94029"/>
    <lineage>
        <taxon>Eukaryota</taxon>
        <taxon>Metazoa</taxon>
        <taxon>Ecdysozoa</taxon>
        <taxon>Arthropoda</taxon>
        <taxon>Chelicerata</taxon>
        <taxon>Arachnida</taxon>
        <taxon>Araneae</taxon>
        <taxon>Araneomorphae</taxon>
        <taxon>Entelegynae</taxon>
        <taxon>Araneoidea</taxon>
        <taxon>Araneidae</taxon>
        <taxon>Argiope</taxon>
    </lineage>
</organism>
<feature type="compositionally biased region" description="Basic and acidic residues" evidence="1">
    <location>
        <begin position="41"/>
        <end position="50"/>
    </location>
</feature>
<name>A0A8T0ES93_ARGBR</name>
<dbReference type="EMBL" id="JABXBU010002072">
    <property type="protein sequence ID" value="KAF8778730.1"/>
    <property type="molecule type" value="Genomic_DNA"/>
</dbReference>
<dbReference type="Proteomes" id="UP000807504">
    <property type="component" value="Unassembled WGS sequence"/>
</dbReference>
<dbReference type="Gene3D" id="2.40.70.10">
    <property type="entry name" value="Acid Proteases"/>
    <property type="match status" value="1"/>
</dbReference>
<dbReference type="Pfam" id="PF05380">
    <property type="entry name" value="Peptidase_A17"/>
    <property type="match status" value="1"/>
</dbReference>
<dbReference type="AlphaFoldDB" id="A0A8T0ES93"/>
<evidence type="ECO:0008006" key="4">
    <source>
        <dbReference type="Google" id="ProtNLM"/>
    </source>
</evidence>
<comment type="caution">
    <text evidence="2">The sequence shown here is derived from an EMBL/GenBank/DDBJ whole genome shotgun (WGS) entry which is preliminary data.</text>
</comment>
<evidence type="ECO:0000313" key="3">
    <source>
        <dbReference type="Proteomes" id="UP000807504"/>
    </source>
</evidence>
<keyword evidence="3" id="KW-1185">Reference proteome</keyword>
<proteinExistence type="predicted"/>
<dbReference type="PANTHER" id="PTHR47331">
    <property type="entry name" value="PHD-TYPE DOMAIN-CONTAINING PROTEIN"/>
    <property type="match status" value="1"/>
</dbReference>
<accession>A0A8T0ES93</accession>
<reference evidence="2" key="1">
    <citation type="journal article" date="2020" name="bioRxiv">
        <title>Chromosome-level reference genome of the European wasp spider Argiope bruennichi: a resource for studies on range expansion and evolutionary adaptation.</title>
        <authorList>
            <person name="Sheffer M.M."/>
            <person name="Hoppe A."/>
            <person name="Krehenwinkel H."/>
            <person name="Uhl G."/>
            <person name="Kuss A.W."/>
            <person name="Jensen L."/>
            <person name="Jensen C."/>
            <person name="Gillespie R.G."/>
            <person name="Hoff K.J."/>
            <person name="Prost S."/>
        </authorList>
    </citation>
    <scope>NUCLEOTIDE SEQUENCE</scope>
</reference>
<dbReference type="InterPro" id="IPR021109">
    <property type="entry name" value="Peptidase_aspartic_dom_sf"/>
</dbReference>
<feature type="region of interest" description="Disordered" evidence="1">
    <location>
        <begin position="28"/>
        <end position="50"/>
    </location>
</feature>
<reference evidence="2" key="2">
    <citation type="submission" date="2020-06" db="EMBL/GenBank/DDBJ databases">
        <authorList>
            <person name="Sheffer M."/>
        </authorList>
    </citation>
    <scope>NUCLEOTIDE SEQUENCE</scope>
</reference>
<evidence type="ECO:0000313" key="2">
    <source>
        <dbReference type="EMBL" id="KAF8778730.1"/>
    </source>
</evidence>
<gene>
    <name evidence="2" type="ORF">HNY73_015426</name>
</gene>
<dbReference type="PANTHER" id="PTHR47331:SF4">
    <property type="entry name" value="PEPTIDASE S1 DOMAIN-CONTAINING PROTEIN"/>
    <property type="match status" value="1"/>
</dbReference>
<sequence length="764" mass="86579">MPSNDLDRLLDFLQDEVEGEERIVLASQSFDQPKKSSFSNSRRESNEKKFQTRVSSATDLLASNLNKKKLCIFCTEEHNSWNCKKASKLTLHEKQSAVEKARCCFLCLREGHGVKTCRSKFNCQLCGKKHHLFLCRALSPEPNSSSVPTDIKVRESMIQHDEALANLSKCSNVFLQTLTILVRGETTKRKARAIIDSGSQRSYILKATAEEMNYKAKRREYLQHSLFGGSNTSTCQHDVYMIYLSSVSEEYSCHFEVLGQEVICDSILSRKRGSHFKELRDYNIHLAEDLDGPIEILIGADVAGKLITGNHLQLKNGITAIETKLGWTVIGRANSENTSLLITSMLTTSACITDLWTLDSLGITDPSEKKTAVELQEAARQHFLDTVKIENNRYIVSLPWIEDHLPLPDNFELSEKRLHKVVKRLKTEGLFEAYGAVFKEWLEEDIIEEVTKDESFYVDNCVTSVPNEKELELFIEVATNVMADRSFQLRGWESTCLKDRSAPVTNVLGLQWDKGLDTLGINMNSLKELCVENVTKKIILSTAHRIFDPIGATCPVALFPKLLLQKTWERKLNWEEEVDSNTREEFLKWMRDIFHLEKVQIPRHLKTGDANEKCSLHFFSDASMYAYAAVAFLRVETSEYVKVQLLSAKARVSPTGKKKTTIARLELLAATITARLASSITKEIPHEKIYLWSDSTTVIGEITYDVAKDVRAKVQQEQVTPKVQQEQAAHEVSQTRVLDPEGPISETVKTRSGRIVHGPKRLDL</sequence>
<evidence type="ECO:0000256" key="1">
    <source>
        <dbReference type="SAM" id="MobiDB-lite"/>
    </source>
</evidence>
<dbReference type="InterPro" id="IPR008042">
    <property type="entry name" value="Retrotrans_Pao"/>
</dbReference>
<protein>
    <recommendedName>
        <fullName evidence="4">Peptidase aspartic putative domain-containing protein</fullName>
    </recommendedName>
</protein>